<keyword evidence="5" id="KW-1185">Reference proteome</keyword>
<feature type="compositionally biased region" description="Polar residues" evidence="2">
    <location>
        <begin position="226"/>
        <end position="237"/>
    </location>
</feature>
<comment type="caution">
    <text evidence="4">The sequence shown here is derived from an EMBL/GenBank/DDBJ whole genome shotgun (WGS) entry which is preliminary data.</text>
</comment>
<dbReference type="SUPFAM" id="SSF57701">
    <property type="entry name" value="Zn2/Cys6 DNA-binding domain"/>
    <property type="match status" value="1"/>
</dbReference>
<organism evidence="4 5">
    <name type="scientific">Emericellopsis cladophorae</name>
    <dbReference type="NCBI Taxonomy" id="2686198"/>
    <lineage>
        <taxon>Eukaryota</taxon>
        <taxon>Fungi</taxon>
        <taxon>Dikarya</taxon>
        <taxon>Ascomycota</taxon>
        <taxon>Pezizomycotina</taxon>
        <taxon>Sordariomycetes</taxon>
        <taxon>Hypocreomycetidae</taxon>
        <taxon>Hypocreales</taxon>
        <taxon>Bionectriaceae</taxon>
        <taxon>Emericellopsis</taxon>
    </lineage>
</organism>
<dbReference type="InterPro" id="IPR001138">
    <property type="entry name" value="Zn2Cys6_DnaBD"/>
</dbReference>
<sequence length="436" mass="48340">MVYPSLLMSQFATAKRAACDRCRKHKVACPPRNNIELDCDRCVRAGAVCVTGYMKPLGKPTIRCQSNTPNDAVLTTACSSPGQGSQASHLYSFCDATDMAEPIEPWSFSDVTEDDELISGSQDLRHEAASLFHPEGLQTWWNGTDSASSLETLHQNWHSAPPSEQNVDAGQNQQRISFPWSLSRPLSVPEQSPSFSCSARKDLEVAEYNVRLSQLRVNLARQILHQQGSNPEQQPRSMTDETETAAAESPREPLCSHALGAALSSTSEFLDIIQSYKRLSRSAQHVDNPTMLLDLLSFYFHLVSVFNYFFRQLYDALGSGSFQQDTALRGLHPLPNLNLSGFAVSGGKLQTRILLQAAHHQFKQIERNLGVPPEHAVSLRTRDANDSICDNRLRTIFQAVFSKNQNGPGITVSPSSTSTLRTSFVMISRRLDEIDN</sequence>
<protein>
    <recommendedName>
        <fullName evidence="3">Zn(2)-C6 fungal-type domain-containing protein</fullName>
    </recommendedName>
</protein>
<dbReference type="PROSITE" id="PS50048">
    <property type="entry name" value="ZN2_CY6_FUNGAL_2"/>
    <property type="match status" value="1"/>
</dbReference>
<dbReference type="Gene3D" id="4.10.240.10">
    <property type="entry name" value="Zn(2)-C6 fungal-type DNA-binding domain"/>
    <property type="match status" value="1"/>
</dbReference>
<evidence type="ECO:0000313" key="4">
    <source>
        <dbReference type="EMBL" id="KAI6777544.1"/>
    </source>
</evidence>
<feature type="domain" description="Zn(2)-C6 fungal-type" evidence="3">
    <location>
        <begin position="18"/>
        <end position="51"/>
    </location>
</feature>
<dbReference type="AlphaFoldDB" id="A0A9Q0BB06"/>
<name>A0A9Q0BB06_9HYPO</name>
<reference evidence="4" key="2">
    <citation type="submission" date="2022-07" db="EMBL/GenBank/DDBJ databases">
        <authorList>
            <person name="Goncalves M.F.M."/>
            <person name="Hilario S."/>
            <person name="Van De Peer Y."/>
            <person name="Esteves A.C."/>
            <person name="Alves A."/>
        </authorList>
    </citation>
    <scope>NUCLEOTIDE SEQUENCE</scope>
    <source>
        <strain evidence="4">MUM 19.33</strain>
    </source>
</reference>
<dbReference type="OrthoDB" id="4222821at2759"/>
<gene>
    <name evidence="4" type="ORF">J7T54_003694</name>
</gene>
<dbReference type="CDD" id="cd00067">
    <property type="entry name" value="GAL4"/>
    <property type="match status" value="1"/>
</dbReference>
<proteinExistence type="predicted"/>
<dbReference type="GeneID" id="75830191"/>
<dbReference type="PROSITE" id="PS00463">
    <property type="entry name" value="ZN2_CY6_FUNGAL_1"/>
    <property type="match status" value="1"/>
</dbReference>
<dbReference type="InterPro" id="IPR036864">
    <property type="entry name" value="Zn2-C6_fun-type_DNA-bd_sf"/>
</dbReference>
<evidence type="ECO:0000256" key="1">
    <source>
        <dbReference type="ARBA" id="ARBA00023242"/>
    </source>
</evidence>
<dbReference type="Proteomes" id="UP001055219">
    <property type="component" value="Unassembled WGS sequence"/>
</dbReference>
<accession>A0A9Q0BB06</accession>
<evidence type="ECO:0000259" key="3">
    <source>
        <dbReference type="PROSITE" id="PS50048"/>
    </source>
</evidence>
<evidence type="ECO:0000313" key="5">
    <source>
        <dbReference type="Proteomes" id="UP001055219"/>
    </source>
</evidence>
<keyword evidence="1" id="KW-0539">Nucleus</keyword>
<reference evidence="4" key="1">
    <citation type="journal article" date="2021" name="J Fungi (Basel)">
        <title>Genomic and Metabolomic Analyses of the Marine Fungus Emericellopsis cladophorae: Insights into Saltwater Adaptability Mechanisms and Its Biosynthetic Potential.</title>
        <authorList>
            <person name="Goncalves M.F.M."/>
            <person name="Hilario S."/>
            <person name="Van de Peer Y."/>
            <person name="Esteves A.C."/>
            <person name="Alves A."/>
        </authorList>
    </citation>
    <scope>NUCLEOTIDE SEQUENCE</scope>
    <source>
        <strain evidence="4">MUM 19.33</strain>
    </source>
</reference>
<dbReference type="GO" id="GO:0000981">
    <property type="term" value="F:DNA-binding transcription factor activity, RNA polymerase II-specific"/>
    <property type="evidence" value="ECO:0007669"/>
    <property type="project" value="InterPro"/>
</dbReference>
<dbReference type="GO" id="GO:0008270">
    <property type="term" value="F:zinc ion binding"/>
    <property type="evidence" value="ECO:0007669"/>
    <property type="project" value="InterPro"/>
</dbReference>
<feature type="region of interest" description="Disordered" evidence="2">
    <location>
        <begin position="226"/>
        <end position="251"/>
    </location>
</feature>
<dbReference type="RefSeq" id="XP_051358400.1">
    <property type="nucleotide sequence ID" value="XM_051510729.1"/>
</dbReference>
<evidence type="ECO:0000256" key="2">
    <source>
        <dbReference type="SAM" id="MobiDB-lite"/>
    </source>
</evidence>
<dbReference type="EMBL" id="JAGIXG020000216">
    <property type="protein sequence ID" value="KAI6777544.1"/>
    <property type="molecule type" value="Genomic_DNA"/>
</dbReference>